<feature type="region of interest" description="Disordered" evidence="1">
    <location>
        <begin position="129"/>
        <end position="163"/>
    </location>
</feature>
<gene>
    <name evidence="4" type="ORF">B0T24DRAFT_64036</name>
</gene>
<protein>
    <recommendedName>
        <fullName evidence="3">DUF7707 domain-containing protein</fullName>
    </recommendedName>
</protein>
<feature type="signal peptide" evidence="2">
    <location>
        <begin position="1"/>
        <end position="19"/>
    </location>
</feature>
<accession>A0AAE0NLS0</accession>
<evidence type="ECO:0000313" key="5">
    <source>
        <dbReference type="Proteomes" id="UP001287356"/>
    </source>
</evidence>
<reference evidence="4" key="1">
    <citation type="journal article" date="2023" name="Mol. Phylogenet. Evol.">
        <title>Genome-scale phylogeny and comparative genomics of the fungal order Sordariales.</title>
        <authorList>
            <person name="Hensen N."/>
            <person name="Bonometti L."/>
            <person name="Westerberg I."/>
            <person name="Brannstrom I.O."/>
            <person name="Guillou S."/>
            <person name="Cros-Aarteil S."/>
            <person name="Calhoun S."/>
            <person name="Haridas S."/>
            <person name="Kuo A."/>
            <person name="Mondo S."/>
            <person name="Pangilinan J."/>
            <person name="Riley R."/>
            <person name="LaButti K."/>
            <person name="Andreopoulos B."/>
            <person name="Lipzen A."/>
            <person name="Chen C."/>
            <person name="Yan M."/>
            <person name="Daum C."/>
            <person name="Ng V."/>
            <person name="Clum A."/>
            <person name="Steindorff A."/>
            <person name="Ohm R.A."/>
            <person name="Martin F."/>
            <person name="Silar P."/>
            <person name="Natvig D.O."/>
            <person name="Lalanne C."/>
            <person name="Gautier V."/>
            <person name="Ament-Velasquez S.L."/>
            <person name="Kruys A."/>
            <person name="Hutchinson M.I."/>
            <person name="Powell A.J."/>
            <person name="Barry K."/>
            <person name="Miller A.N."/>
            <person name="Grigoriev I.V."/>
            <person name="Debuchy R."/>
            <person name="Gladieux P."/>
            <person name="Hiltunen Thoren M."/>
            <person name="Johannesson H."/>
        </authorList>
    </citation>
    <scope>NUCLEOTIDE SEQUENCE</scope>
    <source>
        <strain evidence="4">CBS 958.72</strain>
    </source>
</reference>
<keyword evidence="2" id="KW-0732">Signal</keyword>
<name>A0AAE0NLS0_9PEZI</name>
<evidence type="ECO:0000256" key="2">
    <source>
        <dbReference type="SAM" id="SignalP"/>
    </source>
</evidence>
<organism evidence="4 5">
    <name type="scientific">Lasiosphaeria ovina</name>
    <dbReference type="NCBI Taxonomy" id="92902"/>
    <lineage>
        <taxon>Eukaryota</taxon>
        <taxon>Fungi</taxon>
        <taxon>Dikarya</taxon>
        <taxon>Ascomycota</taxon>
        <taxon>Pezizomycotina</taxon>
        <taxon>Sordariomycetes</taxon>
        <taxon>Sordariomycetidae</taxon>
        <taxon>Sordariales</taxon>
        <taxon>Lasiosphaeriaceae</taxon>
        <taxon>Lasiosphaeria</taxon>
    </lineage>
</organism>
<evidence type="ECO:0000313" key="4">
    <source>
        <dbReference type="EMBL" id="KAK3383824.1"/>
    </source>
</evidence>
<keyword evidence="5" id="KW-1185">Reference proteome</keyword>
<dbReference type="PANTHER" id="PTHR38118">
    <property type="entry name" value="ANCHORED CELL WALL PROTEIN 11-RELATED"/>
    <property type="match status" value="1"/>
</dbReference>
<evidence type="ECO:0000256" key="1">
    <source>
        <dbReference type="SAM" id="MobiDB-lite"/>
    </source>
</evidence>
<dbReference type="InterPro" id="IPR056124">
    <property type="entry name" value="DUF7707"/>
</dbReference>
<dbReference type="PANTHER" id="PTHR38118:SF3">
    <property type="entry name" value="ANCHORED CELL WALL PROTEIN 11"/>
    <property type="match status" value="1"/>
</dbReference>
<evidence type="ECO:0000259" key="3">
    <source>
        <dbReference type="Pfam" id="PF24808"/>
    </source>
</evidence>
<dbReference type="Pfam" id="PF24808">
    <property type="entry name" value="DUF7707"/>
    <property type="match status" value="1"/>
</dbReference>
<dbReference type="Proteomes" id="UP001287356">
    <property type="component" value="Unassembled WGS sequence"/>
</dbReference>
<proteinExistence type="predicted"/>
<feature type="domain" description="DUF7707" evidence="3">
    <location>
        <begin position="25"/>
        <end position="124"/>
    </location>
</feature>
<comment type="caution">
    <text evidence="4">The sequence shown here is derived from an EMBL/GenBank/DDBJ whole genome shotgun (WGS) entry which is preliminary data.</text>
</comment>
<feature type="chain" id="PRO_5042131184" description="DUF7707 domain-containing protein" evidence="2">
    <location>
        <begin position="20"/>
        <end position="191"/>
    </location>
</feature>
<sequence length="191" mass="19457">MRHNVVLSALSAFTAVASAQNLSATIDPASVDSVTKGQWCNAQYQTCNILCAQSPTKDDCITDTLNYTCTCQDGKTPELEKYIQTIPTFECETAFARCQAANAMDAIAQGKCKEIKNQCGTLDPAKATIAGPSSSTTAAPTTSNTGTADSAAATTTAPSTSTSKAAAPTNLAYLGNGVAAVAAGLFAAALL</sequence>
<dbReference type="EMBL" id="JAULSN010000001">
    <property type="protein sequence ID" value="KAK3383824.1"/>
    <property type="molecule type" value="Genomic_DNA"/>
</dbReference>
<dbReference type="AlphaFoldDB" id="A0AAE0NLS0"/>
<reference evidence="4" key="2">
    <citation type="submission" date="2023-06" db="EMBL/GenBank/DDBJ databases">
        <authorList>
            <consortium name="Lawrence Berkeley National Laboratory"/>
            <person name="Haridas S."/>
            <person name="Hensen N."/>
            <person name="Bonometti L."/>
            <person name="Westerberg I."/>
            <person name="Brannstrom I.O."/>
            <person name="Guillou S."/>
            <person name="Cros-Aarteil S."/>
            <person name="Calhoun S."/>
            <person name="Kuo A."/>
            <person name="Mondo S."/>
            <person name="Pangilinan J."/>
            <person name="Riley R."/>
            <person name="Labutti K."/>
            <person name="Andreopoulos B."/>
            <person name="Lipzen A."/>
            <person name="Chen C."/>
            <person name="Yanf M."/>
            <person name="Daum C."/>
            <person name="Ng V."/>
            <person name="Clum A."/>
            <person name="Steindorff A."/>
            <person name="Ohm R."/>
            <person name="Martin F."/>
            <person name="Silar P."/>
            <person name="Natvig D."/>
            <person name="Lalanne C."/>
            <person name="Gautier V."/>
            <person name="Ament-Velasquez S.L."/>
            <person name="Kruys A."/>
            <person name="Hutchinson M.I."/>
            <person name="Powell A.J."/>
            <person name="Barry K."/>
            <person name="Miller A.N."/>
            <person name="Grigoriev I.V."/>
            <person name="Debuchy R."/>
            <person name="Gladieux P."/>
            <person name="Thoren M.H."/>
            <person name="Johannesson H."/>
        </authorList>
    </citation>
    <scope>NUCLEOTIDE SEQUENCE</scope>
    <source>
        <strain evidence="4">CBS 958.72</strain>
    </source>
</reference>